<comment type="caution">
    <text evidence="4">Lacks conserved residue(s) required for the propagation of feature annotation.</text>
</comment>
<dbReference type="Proteomes" id="UP000485058">
    <property type="component" value="Unassembled WGS sequence"/>
</dbReference>
<dbReference type="PANTHER" id="PTHR43399">
    <property type="entry name" value="SUBTILISIN-RELATED"/>
    <property type="match status" value="1"/>
</dbReference>
<dbReference type="InterPro" id="IPR051048">
    <property type="entry name" value="Peptidase_S8/S53_subtilisin"/>
</dbReference>
<feature type="domain" description="Peptidase S8/S53" evidence="6">
    <location>
        <begin position="1"/>
        <end position="83"/>
    </location>
</feature>
<dbReference type="InterPro" id="IPR036852">
    <property type="entry name" value="Peptidase_S8/S53_dom_sf"/>
</dbReference>
<evidence type="ECO:0000256" key="3">
    <source>
        <dbReference type="ARBA" id="ARBA00022825"/>
    </source>
</evidence>
<dbReference type="InterPro" id="IPR000209">
    <property type="entry name" value="Peptidase_S8/S53_dom"/>
</dbReference>
<evidence type="ECO:0000256" key="2">
    <source>
        <dbReference type="ARBA" id="ARBA00022801"/>
    </source>
</evidence>
<dbReference type="PANTHER" id="PTHR43399:SF5">
    <property type="entry name" value="PEPTIDASE S8 FAMILY WITH PROTEASE-ASSOCIATED DOMAIN"/>
    <property type="match status" value="1"/>
</dbReference>
<organism evidence="7 8">
    <name type="scientific">Haematococcus lacustris</name>
    <name type="common">Green alga</name>
    <name type="synonym">Haematococcus pluvialis</name>
    <dbReference type="NCBI Taxonomy" id="44745"/>
    <lineage>
        <taxon>Eukaryota</taxon>
        <taxon>Viridiplantae</taxon>
        <taxon>Chlorophyta</taxon>
        <taxon>core chlorophytes</taxon>
        <taxon>Chlorophyceae</taxon>
        <taxon>CS clade</taxon>
        <taxon>Chlamydomonadales</taxon>
        <taxon>Haematococcaceae</taxon>
        <taxon>Haematococcus</taxon>
    </lineage>
</organism>
<protein>
    <submittedName>
        <fullName evidence="7">Serine protease ABC transporter B family tagA</fullName>
    </submittedName>
</protein>
<dbReference type="Pfam" id="PF00082">
    <property type="entry name" value="Peptidase_S8"/>
    <property type="match status" value="1"/>
</dbReference>
<gene>
    <name evidence="7" type="ORF">HaLaN_18866</name>
</gene>
<proteinExistence type="inferred from homology"/>
<evidence type="ECO:0000259" key="6">
    <source>
        <dbReference type="Pfam" id="PF00082"/>
    </source>
</evidence>
<accession>A0A699ZH45</accession>
<dbReference type="AlphaFoldDB" id="A0A699ZH45"/>
<name>A0A699ZH45_HAELA</name>
<comment type="caution">
    <text evidence="7">The sequence shown here is derived from an EMBL/GenBank/DDBJ whole genome shotgun (WGS) entry which is preliminary data.</text>
</comment>
<evidence type="ECO:0000256" key="5">
    <source>
        <dbReference type="SAM" id="MobiDB-lite"/>
    </source>
</evidence>
<sequence length="272" mass="28136">QGTSMACPVVAGSAALVRQYFTNGFYPTGAAVAANRVPAPSGALVKAVLMTGAAPLLGNVQPDNPTAGGLPLEPPPSSRQGWGRVDLSGALPLVGSSRAWRLQVVDQANLTQGQQHRYCVQATGGGPLRITLAWHDFPGDPAAATALVNDLNLEVRAAGLAGLSLLGNGWVDNLNNVESPDNPTAGGLPLEPPPSSRQGWGRVDLSGALPLVGSSRAWRLQVVDQANLTQGQQHRYSTALVNDLNLEVRAAGLAGLSLLGNGWVDNLNNVES</sequence>
<feature type="non-terminal residue" evidence="7">
    <location>
        <position position="272"/>
    </location>
</feature>
<dbReference type="GO" id="GO:0006508">
    <property type="term" value="P:proteolysis"/>
    <property type="evidence" value="ECO:0007669"/>
    <property type="project" value="UniProtKB-KW"/>
</dbReference>
<evidence type="ECO:0000313" key="7">
    <source>
        <dbReference type="EMBL" id="GFH21541.1"/>
    </source>
</evidence>
<evidence type="ECO:0000313" key="8">
    <source>
        <dbReference type="Proteomes" id="UP000485058"/>
    </source>
</evidence>
<dbReference type="InterPro" id="IPR023828">
    <property type="entry name" value="Peptidase_S8_Ser-AS"/>
</dbReference>
<dbReference type="Gene3D" id="3.40.50.200">
    <property type="entry name" value="Peptidase S8/S53 domain"/>
    <property type="match status" value="1"/>
</dbReference>
<evidence type="ECO:0000256" key="4">
    <source>
        <dbReference type="PROSITE-ProRule" id="PRU01240"/>
    </source>
</evidence>
<keyword evidence="8" id="KW-1185">Reference proteome</keyword>
<keyword evidence="1 7" id="KW-0645">Protease</keyword>
<reference evidence="7 8" key="1">
    <citation type="submission" date="2020-02" db="EMBL/GenBank/DDBJ databases">
        <title>Draft genome sequence of Haematococcus lacustris strain NIES-144.</title>
        <authorList>
            <person name="Morimoto D."/>
            <person name="Nakagawa S."/>
            <person name="Yoshida T."/>
            <person name="Sawayama S."/>
        </authorList>
    </citation>
    <scope>NUCLEOTIDE SEQUENCE [LARGE SCALE GENOMIC DNA]</scope>
    <source>
        <strain evidence="7 8">NIES-144</strain>
    </source>
</reference>
<feature type="non-terminal residue" evidence="7">
    <location>
        <position position="1"/>
    </location>
</feature>
<dbReference type="InterPro" id="IPR008979">
    <property type="entry name" value="Galactose-bd-like_sf"/>
</dbReference>
<keyword evidence="3" id="KW-0720">Serine protease</keyword>
<dbReference type="GO" id="GO:0004252">
    <property type="term" value="F:serine-type endopeptidase activity"/>
    <property type="evidence" value="ECO:0007669"/>
    <property type="project" value="InterPro"/>
</dbReference>
<keyword evidence="2" id="KW-0378">Hydrolase</keyword>
<comment type="similarity">
    <text evidence="4">Belongs to the peptidase S8 family.</text>
</comment>
<dbReference type="EMBL" id="BLLF01001849">
    <property type="protein sequence ID" value="GFH21541.1"/>
    <property type="molecule type" value="Genomic_DNA"/>
</dbReference>
<dbReference type="PROSITE" id="PS00138">
    <property type="entry name" value="SUBTILASE_SER"/>
    <property type="match status" value="1"/>
</dbReference>
<dbReference type="SUPFAM" id="SSF49785">
    <property type="entry name" value="Galactose-binding domain-like"/>
    <property type="match status" value="1"/>
</dbReference>
<feature type="region of interest" description="Disordered" evidence="5">
    <location>
        <begin position="177"/>
        <end position="201"/>
    </location>
</feature>
<dbReference type="PROSITE" id="PS51892">
    <property type="entry name" value="SUBTILASE"/>
    <property type="match status" value="1"/>
</dbReference>
<dbReference type="SUPFAM" id="SSF52743">
    <property type="entry name" value="Subtilisin-like"/>
    <property type="match status" value="1"/>
</dbReference>
<dbReference type="Gene3D" id="2.60.120.380">
    <property type="match status" value="1"/>
</dbReference>
<evidence type="ECO:0000256" key="1">
    <source>
        <dbReference type="ARBA" id="ARBA00022670"/>
    </source>
</evidence>